<accession>A0AAD4H2G0</accession>
<dbReference type="EMBL" id="JAAAIL010001384">
    <property type="protein sequence ID" value="KAG0269901.1"/>
    <property type="molecule type" value="Genomic_DNA"/>
</dbReference>
<proteinExistence type="predicted"/>
<comment type="caution">
    <text evidence="1">The sequence shown here is derived from an EMBL/GenBank/DDBJ whole genome shotgun (WGS) entry which is preliminary data.</text>
</comment>
<gene>
    <name evidence="1" type="ORF">BGZ95_001858</name>
</gene>
<evidence type="ECO:0000313" key="2">
    <source>
        <dbReference type="Proteomes" id="UP001194580"/>
    </source>
</evidence>
<sequence length="186" mass="20835">MTIYKSQFDAIPISSAPTEFLPGAYTFPFQIFIPSDLSTTNSTKLISQEFIWKYHLTTTAVPATTIKGTTFTSLFQKRKTIQQTITLRKVAVDLSGGNSVRYNAGRKGESVKDGEFRVVIFVPQVVHVKQTIVPVTVQLQAIGGRGRDEKKGKFWVKEIQAQAIQTEKIMYSSPEAYQSMKGMRSM</sequence>
<organism evidence="1 2">
    <name type="scientific">Linnemannia exigua</name>
    <dbReference type="NCBI Taxonomy" id="604196"/>
    <lineage>
        <taxon>Eukaryota</taxon>
        <taxon>Fungi</taxon>
        <taxon>Fungi incertae sedis</taxon>
        <taxon>Mucoromycota</taxon>
        <taxon>Mortierellomycotina</taxon>
        <taxon>Mortierellomycetes</taxon>
        <taxon>Mortierellales</taxon>
        <taxon>Mortierellaceae</taxon>
        <taxon>Linnemannia</taxon>
    </lineage>
</organism>
<name>A0AAD4H2G0_9FUNG</name>
<reference evidence="1" key="1">
    <citation type="journal article" date="2020" name="Fungal Divers.">
        <title>Resolving the Mortierellaceae phylogeny through synthesis of multi-gene phylogenetics and phylogenomics.</title>
        <authorList>
            <person name="Vandepol N."/>
            <person name="Liber J."/>
            <person name="Desiro A."/>
            <person name="Na H."/>
            <person name="Kennedy M."/>
            <person name="Barry K."/>
            <person name="Grigoriev I.V."/>
            <person name="Miller A.N."/>
            <person name="O'Donnell K."/>
            <person name="Stajich J.E."/>
            <person name="Bonito G."/>
        </authorList>
    </citation>
    <scope>NUCLEOTIDE SEQUENCE</scope>
    <source>
        <strain evidence="1">NRRL 28262</strain>
    </source>
</reference>
<dbReference type="AlphaFoldDB" id="A0AAD4H2G0"/>
<evidence type="ECO:0000313" key="1">
    <source>
        <dbReference type="EMBL" id="KAG0269901.1"/>
    </source>
</evidence>
<protein>
    <submittedName>
        <fullName evidence="1">Uncharacterized protein</fullName>
    </submittedName>
</protein>
<keyword evidence="2" id="KW-1185">Reference proteome</keyword>
<dbReference type="Proteomes" id="UP001194580">
    <property type="component" value="Unassembled WGS sequence"/>
</dbReference>